<dbReference type="AlphaFoldDB" id="K0SRW1"/>
<keyword evidence="3" id="KW-1185">Reference proteome</keyword>
<name>K0SRW1_THAOC</name>
<protein>
    <submittedName>
        <fullName evidence="2">Uncharacterized protein</fullName>
    </submittedName>
</protein>
<feature type="region of interest" description="Disordered" evidence="1">
    <location>
        <begin position="31"/>
        <end position="116"/>
    </location>
</feature>
<feature type="compositionally biased region" description="Basic and acidic residues" evidence="1">
    <location>
        <begin position="72"/>
        <end position="87"/>
    </location>
</feature>
<dbReference type="EMBL" id="AGNL01018026">
    <property type="protein sequence ID" value="EJK63761.1"/>
    <property type="molecule type" value="Genomic_DNA"/>
</dbReference>
<comment type="caution">
    <text evidence="2">The sequence shown here is derived from an EMBL/GenBank/DDBJ whole genome shotgun (WGS) entry which is preliminary data.</text>
</comment>
<feature type="compositionally biased region" description="Basic and acidic residues" evidence="1">
    <location>
        <begin position="98"/>
        <end position="107"/>
    </location>
</feature>
<dbReference type="Proteomes" id="UP000266841">
    <property type="component" value="Unassembled WGS sequence"/>
</dbReference>
<accession>K0SRW1</accession>
<evidence type="ECO:0000313" key="2">
    <source>
        <dbReference type="EMBL" id="EJK63761.1"/>
    </source>
</evidence>
<proteinExistence type="predicted"/>
<reference evidence="2 3" key="1">
    <citation type="journal article" date="2012" name="Genome Biol.">
        <title>Genome and low-iron response of an oceanic diatom adapted to chronic iron limitation.</title>
        <authorList>
            <person name="Lommer M."/>
            <person name="Specht M."/>
            <person name="Roy A.S."/>
            <person name="Kraemer L."/>
            <person name="Andreson R."/>
            <person name="Gutowska M.A."/>
            <person name="Wolf J."/>
            <person name="Bergner S.V."/>
            <person name="Schilhabel M.B."/>
            <person name="Klostermeier U.C."/>
            <person name="Beiko R.G."/>
            <person name="Rosenstiel P."/>
            <person name="Hippler M."/>
            <person name="Laroche J."/>
        </authorList>
    </citation>
    <scope>NUCLEOTIDE SEQUENCE [LARGE SCALE GENOMIC DNA]</scope>
    <source>
        <strain evidence="2 3">CCMP1005</strain>
    </source>
</reference>
<organism evidence="2 3">
    <name type="scientific">Thalassiosira oceanica</name>
    <name type="common">Marine diatom</name>
    <dbReference type="NCBI Taxonomy" id="159749"/>
    <lineage>
        <taxon>Eukaryota</taxon>
        <taxon>Sar</taxon>
        <taxon>Stramenopiles</taxon>
        <taxon>Ochrophyta</taxon>
        <taxon>Bacillariophyta</taxon>
        <taxon>Coscinodiscophyceae</taxon>
        <taxon>Thalassiosirophycidae</taxon>
        <taxon>Thalassiosirales</taxon>
        <taxon>Thalassiosiraceae</taxon>
        <taxon>Thalassiosira</taxon>
    </lineage>
</organism>
<sequence>MKAELEGLGRLRMPPALTWSEFRVLVEAGRNDGDSSVCSISESEGEYGDESIGNRSGWRSDGSKQMMSWPGKQRECTDDDEHSRGRFGDSIGYGANDESTRSQREYSVDDASGMQM</sequence>
<evidence type="ECO:0000313" key="3">
    <source>
        <dbReference type="Proteomes" id="UP000266841"/>
    </source>
</evidence>
<gene>
    <name evidence="2" type="ORF">THAOC_15564</name>
</gene>
<evidence type="ECO:0000256" key="1">
    <source>
        <dbReference type="SAM" id="MobiDB-lite"/>
    </source>
</evidence>